<evidence type="ECO:0000313" key="5">
    <source>
        <dbReference type="Proteomes" id="UP000661649"/>
    </source>
</evidence>
<keyword evidence="1" id="KW-0547">Nucleotide-binding</keyword>
<sequence length="176" mass="20282">MRKHALIVGPRRVGKSTLIRKVIETLNYSVAGFETKKESKMEDETLGSPIYIHTIGAPWHYSEENLLGYCKNQKTQRISDAFNRYADKLLQPVPEGTILCFDEIGFMESKEKAFCDAVLERLDGDIPILAAVKDKEIPFLNQVRNHPNCKCFFITEENRDKLVDEVLEFMKNQIEK</sequence>
<dbReference type="PANTHER" id="PTHR43146:SF1">
    <property type="entry name" value="CANCER-RELATED NUCLEOSIDE-TRIPHOSPHATASE"/>
    <property type="match status" value="1"/>
</dbReference>
<dbReference type="Gene3D" id="3.40.50.300">
    <property type="entry name" value="P-loop containing nucleotide triphosphate hydrolases"/>
    <property type="match status" value="1"/>
</dbReference>
<dbReference type="EMBL" id="JACRTP010000001">
    <property type="protein sequence ID" value="MBC8627771.1"/>
    <property type="molecule type" value="Genomic_DNA"/>
</dbReference>
<evidence type="ECO:0000256" key="1">
    <source>
        <dbReference type="ARBA" id="ARBA00022741"/>
    </source>
</evidence>
<organism evidence="4 5">
    <name type="scientific">Blautia stercoris</name>
    <dbReference type="NCBI Taxonomy" id="871664"/>
    <lineage>
        <taxon>Bacteria</taxon>
        <taxon>Bacillati</taxon>
        <taxon>Bacillota</taxon>
        <taxon>Clostridia</taxon>
        <taxon>Lachnospirales</taxon>
        <taxon>Lachnospiraceae</taxon>
        <taxon>Blautia</taxon>
    </lineage>
</organism>
<dbReference type="InterPro" id="IPR004948">
    <property type="entry name" value="Nuc-triphosphatase_THEP1"/>
</dbReference>
<name>A0ABR7P8S2_9FIRM</name>
<protein>
    <submittedName>
        <fullName evidence="4">AAA family ATPase</fullName>
    </submittedName>
</protein>
<reference evidence="4 5" key="1">
    <citation type="submission" date="2020-08" db="EMBL/GenBank/DDBJ databases">
        <title>Genome public.</title>
        <authorList>
            <person name="Liu C."/>
            <person name="Sun Q."/>
        </authorList>
    </citation>
    <scope>NUCLEOTIDE SEQUENCE [LARGE SCALE GENOMIC DNA]</scope>
    <source>
        <strain evidence="4 5">3_YM_SP_D4_24.mj</strain>
    </source>
</reference>
<evidence type="ECO:0000256" key="3">
    <source>
        <dbReference type="ARBA" id="ARBA00022840"/>
    </source>
</evidence>
<dbReference type="RefSeq" id="WP_187558260.1">
    <property type="nucleotide sequence ID" value="NZ_JACRTP010000001.1"/>
</dbReference>
<keyword evidence="2" id="KW-0378">Hydrolase</keyword>
<gene>
    <name evidence="4" type="ORF">H8712_03930</name>
</gene>
<keyword evidence="5" id="KW-1185">Reference proteome</keyword>
<proteinExistence type="predicted"/>
<dbReference type="Proteomes" id="UP000661649">
    <property type="component" value="Unassembled WGS sequence"/>
</dbReference>
<dbReference type="Pfam" id="PF03266">
    <property type="entry name" value="NTPase_1"/>
    <property type="match status" value="1"/>
</dbReference>
<dbReference type="SUPFAM" id="SSF52540">
    <property type="entry name" value="P-loop containing nucleoside triphosphate hydrolases"/>
    <property type="match status" value="1"/>
</dbReference>
<comment type="caution">
    <text evidence="4">The sequence shown here is derived from an EMBL/GenBank/DDBJ whole genome shotgun (WGS) entry which is preliminary data.</text>
</comment>
<evidence type="ECO:0000256" key="2">
    <source>
        <dbReference type="ARBA" id="ARBA00022801"/>
    </source>
</evidence>
<dbReference type="InterPro" id="IPR027417">
    <property type="entry name" value="P-loop_NTPase"/>
</dbReference>
<accession>A0ABR7P8S2</accession>
<evidence type="ECO:0000313" key="4">
    <source>
        <dbReference type="EMBL" id="MBC8627771.1"/>
    </source>
</evidence>
<dbReference type="PANTHER" id="PTHR43146">
    <property type="entry name" value="CANCER-RELATED NUCLEOSIDE-TRIPHOSPHATASE"/>
    <property type="match status" value="1"/>
</dbReference>
<keyword evidence="3" id="KW-0067">ATP-binding</keyword>